<evidence type="ECO:0000259" key="1">
    <source>
        <dbReference type="Pfam" id="PF01370"/>
    </source>
</evidence>
<organism evidence="3">
    <name type="scientific">hydrothermal vent metagenome</name>
    <dbReference type="NCBI Taxonomy" id="652676"/>
    <lineage>
        <taxon>unclassified sequences</taxon>
        <taxon>metagenomes</taxon>
        <taxon>ecological metagenomes</taxon>
    </lineage>
</organism>
<dbReference type="InterPro" id="IPR013549">
    <property type="entry name" value="DUF1731"/>
</dbReference>
<dbReference type="InterPro" id="IPR036291">
    <property type="entry name" value="NAD(P)-bd_dom_sf"/>
</dbReference>
<dbReference type="InterPro" id="IPR010099">
    <property type="entry name" value="SDR39U1"/>
</dbReference>
<feature type="domain" description="NAD-dependent epimerase/dehydratase" evidence="1">
    <location>
        <begin position="11"/>
        <end position="222"/>
    </location>
</feature>
<keyword evidence="3" id="KW-0131">Cell cycle</keyword>
<evidence type="ECO:0000259" key="2">
    <source>
        <dbReference type="Pfam" id="PF08338"/>
    </source>
</evidence>
<dbReference type="Pfam" id="PF08338">
    <property type="entry name" value="DUF1731"/>
    <property type="match status" value="1"/>
</dbReference>
<dbReference type="NCBIfam" id="TIGR01777">
    <property type="entry name" value="yfcH"/>
    <property type="match status" value="1"/>
</dbReference>
<dbReference type="EMBL" id="UOGL01000498">
    <property type="protein sequence ID" value="VAX40953.1"/>
    <property type="molecule type" value="Genomic_DNA"/>
</dbReference>
<dbReference type="PANTHER" id="PTHR11092:SF0">
    <property type="entry name" value="EPIMERASE FAMILY PROTEIN SDR39U1"/>
    <property type="match status" value="1"/>
</dbReference>
<dbReference type="Gene3D" id="3.40.50.720">
    <property type="entry name" value="NAD(P)-binding Rossmann-like Domain"/>
    <property type="match status" value="1"/>
</dbReference>
<dbReference type="InterPro" id="IPR001509">
    <property type="entry name" value="Epimerase_deHydtase"/>
</dbReference>
<accession>A0A3B1DVL0</accession>
<reference evidence="3" key="1">
    <citation type="submission" date="2018-06" db="EMBL/GenBank/DDBJ databases">
        <authorList>
            <person name="Zhirakovskaya E."/>
        </authorList>
    </citation>
    <scope>NUCLEOTIDE SEQUENCE</scope>
</reference>
<dbReference type="Pfam" id="PF01370">
    <property type="entry name" value="Epimerase"/>
    <property type="match status" value="1"/>
</dbReference>
<dbReference type="AlphaFoldDB" id="A0A3B1DVL0"/>
<proteinExistence type="predicted"/>
<sequence>MTETKVPAGKIVIAGGTGFLGLNLARYLADFDCEVVLISRNPPAEQGPWQHYQWDGRTWDTWGDQLEGATALVNLAGRTVDCIKTAAHCDEILRSRVESTRLLGIALRKLKNPPTVWVQMSTAHRYGDPPKVICNEDSAFGYGLAPSVAQAWEDAYTKSVLPEMRQVILRTSFVLGRRGGALPRLAKLTRWGLGGTVGSGEQGISWIHEHDMNLLFARAISDEQMQGAYLSTAPQPVSNREFMRGLRQALKIPIGLPAFRWMVYIGAPLIMNTDPELALFGRYCVSRRLQEEGFEFKFPDVTSALFDIYNQ</sequence>
<feature type="domain" description="DUF1731" evidence="2">
    <location>
        <begin position="276"/>
        <end position="307"/>
    </location>
</feature>
<dbReference type="PANTHER" id="PTHR11092">
    <property type="entry name" value="SUGAR NUCLEOTIDE EPIMERASE RELATED"/>
    <property type="match status" value="1"/>
</dbReference>
<dbReference type="SUPFAM" id="SSF51735">
    <property type="entry name" value="NAD(P)-binding Rossmann-fold domains"/>
    <property type="match status" value="1"/>
</dbReference>
<name>A0A3B1DVL0_9ZZZZ</name>
<dbReference type="GO" id="GO:0051301">
    <property type="term" value="P:cell division"/>
    <property type="evidence" value="ECO:0007669"/>
    <property type="project" value="UniProtKB-KW"/>
</dbReference>
<gene>
    <name evidence="3" type="ORF">MNBD_PLANCTO02-861</name>
</gene>
<evidence type="ECO:0000313" key="3">
    <source>
        <dbReference type="EMBL" id="VAX40953.1"/>
    </source>
</evidence>
<protein>
    <submittedName>
        <fullName evidence="3">Cell division inhibitor</fullName>
    </submittedName>
</protein>
<keyword evidence="3" id="KW-0132">Cell division</keyword>